<evidence type="ECO:0000313" key="2">
    <source>
        <dbReference type="EMBL" id="KAK8834124.1"/>
    </source>
</evidence>
<keyword evidence="4" id="KW-1185">Reference proteome</keyword>
<comment type="caution">
    <text evidence="3">The sequence shown here is derived from an EMBL/GenBank/DDBJ whole genome shotgun (WGS) entry which is preliminary data.</text>
</comment>
<organism evidence="3 4">
    <name type="scientific">Tritrichomonas musculus</name>
    <dbReference type="NCBI Taxonomy" id="1915356"/>
    <lineage>
        <taxon>Eukaryota</taxon>
        <taxon>Metamonada</taxon>
        <taxon>Parabasalia</taxon>
        <taxon>Tritrichomonadida</taxon>
        <taxon>Tritrichomonadidae</taxon>
        <taxon>Tritrichomonas</taxon>
    </lineage>
</organism>
<evidence type="ECO:0000256" key="1">
    <source>
        <dbReference type="SAM" id="Coils"/>
    </source>
</evidence>
<dbReference type="EMBL" id="JAPFFF010000019">
    <property type="protein sequence ID" value="KAK8858166.1"/>
    <property type="molecule type" value="Genomic_DNA"/>
</dbReference>
<protein>
    <recommendedName>
        <fullName evidence="5">Centrosomal protein of 44 kDa</fullName>
    </recommendedName>
</protein>
<evidence type="ECO:0000313" key="3">
    <source>
        <dbReference type="EMBL" id="KAK8858166.1"/>
    </source>
</evidence>
<dbReference type="EMBL" id="JAPFFF010000496">
    <property type="protein sequence ID" value="KAK8834124.1"/>
    <property type="molecule type" value="Genomic_DNA"/>
</dbReference>
<keyword evidence="1" id="KW-0175">Coiled coil</keyword>
<proteinExistence type="predicted"/>
<reference evidence="3 4" key="1">
    <citation type="submission" date="2024-04" db="EMBL/GenBank/DDBJ databases">
        <title>Tritrichomonas musculus Genome.</title>
        <authorList>
            <person name="Alves-Ferreira E."/>
            <person name="Grigg M."/>
            <person name="Lorenzi H."/>
            <person name="Galac M."/>
        </authorList>
    </citation>
    <scope>NUCLEOTIDE SEQUENCE [LARGE SCALE GENOMIC DNA]</scope>
    <source>
        <strain evidence="3 4">EAF2021</strain>
    </source>
</reference>
<dbReference type="Proteomes" id="UP001470230">
    <property type="component" value="Unassembled WGS sequence"/>
</dbReference>
<evidence type="ECO:0008006" key="5">
    <source>
        <dbReference type="Google" id="ProtNLM"/>
    </source>
</evidence>
<feature type="coiled-coil region" evidence="1">
    <location>
        <begin position="127"/>
        <end position="154"/>
    </location>
</feature>
<name>A0ABR2I7F7_9EUKA</name>
<gene>
    <name evidence="3" type="ORF">M9Y10_013267</name>
    <name evidence="2" type="ORF">M9Y10_035792</name>
</gene>
<accession>A0ABR2I7F7</accession>
<evidence type="ECO:0000313" key="4">
    <source>
        <dbReference type="Proteomes" id="UP001470230"/>
    </source>
</evidence>
<sequence length="160" mass="18652">MDDSSKPQLPQWNKEISFENFLLEDLTPDQQIDQIMDNKTDAFPFASNYCGKSKKESKASQIFNIYLDLLQMNGFVDNNDFLKSFDGDYRRKLGQIIAVLKYFGIVQKEKSVVKLCCKTHLNPPIKIKFLEEEIKKLENEIDDLKEQLNEAQSKLHNKVE</sequence>